<reference evidence="2" key="1">
    <citation type="journal article" date="2021" name="G3 (Bethesda)">
        <title>Chromosome assembled and annotated genome sequence of Aspergillus flavus NRRL 3357.</title>
        <authorList>
            <person name="Skerker J.M."/>
            <person name="Pianalto K.M."/>
            <person name="Mondo S.J."/>
            <person name="Yang K."/>
            <person name="Arkin A.P."/>
            <person name="Keller N.P."/>
            <person name="Grigoriev I.V."/>
            <person name="Louise Glass N.L."/>
        </authorList>
    </citation>
    <scope>NUCLEOTIDE SEQUENCE [LARGE SCALE GENOMIC DNA]</scope>
    <source>
        <strain evidence="2">ATCC 200026 / FGSC A1120 / IAM 13836 / NRRL 3357 / JCM 12722 / SRRC 167</strain>
    </source>
</reference>
<protein>
    <submittedName>
        <fullName evidence="1">Uncharacterized protein</fullName>
    </submittedName>
</protein>
<dbReference type="AlphaFoldDB" id="A0A7U2QUW3"/>
<evidence type="ECO:0000313" key="2">
    <source>
        <dbReference type="Proteomes" id="UP000596276"/>
    </source>
</evidence>
<dbReference type="Proteomes" id="UP000596276">
    <property type="component" value="Chromosome 3"/>
</dbReference>
<gene>
    <name evidence="1" type="ORF">F9C07_4762</name>
</gene>
<sequence>MITKAGELPSPGKVRSKFRWHCLSKQLICCGTTFTGGLRSRAKLTGTWYVDQPKKFLDITRHTMTVKYYNLSQDRLIT</sequence>
<keyword evidence="2" id="KW-1185">Reference proteome</keyword>
<organism evidence="1 2">
    <name type="scientific">Aspergillus flavus (strain ATCC 200026 / FGSC A1120 / IAM 13836 / NRRL 3357 / JCM 12722 / SRRC 167)</name>
    <dbReference type="NCBI Taxonomy" id="332952"/>
    <lineage>
        <taxon>Eukaryota</taxon>
        <taxon>Fungi</taxon>
        <taxon>Dikarya</taxon>
        <taxon>Ascomycota</taxon>
        <taxon>Pezizomycotina</taxon>
        <taxon>Eurotiomycetes</taxon>
        <taxon>Eurotiomycetidae</taxon>
        <taxon>Eurotiales</taxon>
        <taxon>Aspergillaceae</taxon>
        <taxon>Aspergillus</taxon>
        <taxon>Aspergillus subgen. Circumdati</taxon>
    </lineage>
</organism>
<proteinExistence type="predicted"/>
<evidence type="ECO:0000313" key="1">
    <source>
        <dbReference type="EMBL" id="QRD85738.1"/>
    </source>
</evidence>
<name>A0A7U2QUW3_ASPFN</name>
<accession>A0A7U2QUW3</accession>
<dbReference type="VEuPathDB" id="FungiDB:F9C07_4762"/>
<dbReference type="EMBL" id="CP044620">
    <property type="protein sequence ID" value="QRD85738.1"/>
    <property type="molecule type" value="Genomic_DNA"/>
</dbReference>